<dbReference type="InterPro" id="IPR036163">
    <property type="entry name" value="HMA_dom_sf"/>
</dbReference>
<dbReference type="GO" id="GO:0046872">
    <property type="term" value="F:metal ion binding"/>
    <property type="evidence" value="ECO:0007669"/>
    <property type="project" value="InterPro"/>
</dbReference>
<keyword evidence="3" id="KW-1185">Reference proteome</keyword>
<dbReference type="Gene3D" id="3.30.70.100">
    <property type="match status" value="1"/>
</dbReference>
<dbReference type="CDD" id="cd00371">
    <property type="entry name" value="HMA"/>
    <property type="match status" value="1"/>
</dbReference>
<reference evidence="2 3" key="1">
    <citation type="submission" date="2016-12" db="EMBL/GenBank/DDBJ databases">
        <title>Comparison of Traditional DNA-DNA Hybridization with In Silico Genomic Analysis.</title>
        <authorList>
            <person name="Nicholson A.C."/>
            <person name="Humrighouse B.W."/>
            <person name="Graziano J."/>
            <person name="Lasker B."/>
            <person name="Whitney A.M."/>
            <person name="Mcquiston J.R."/>
        </authorList>
    </citation>
    <scope>NUCLEOTIDE SEQUENCE [LARGE SCALE GENOMIC DNA]</scope>
    <source>
        <strain evidence="2 3">H2240</strain>
    </source>
</reference>
<sequence length="63" mass="6771">MQNFIVNDMSCGHCVATIQKAFAQAMPEAEVEIDLPRHLVSVNGDAARAAEVIRDAGYTPEAP</sequence>
<organism evidence="2 3">
    <name type="scientific">Haematobacter genomosp. 1</name>
    <dbReference type="NCBI Taxonomy" id="366618"/>
    <lineage>
        <taxon>Bacteria</taxon>
        <taxon>Pseudomonadati</taxon>
        <taxon>Pseudomonadota</taxon>
        <taxon>Alphaproteobacteria</taxon>
        <taxon>Rhodobacterales</taxon>
        <taxon>Paracoccaceae</taxon>
        <taxon>Haematobacter</taxon>
    </lineage>
</organism>
<dbReference type="AlphaFoldDB" id="A0A212ACW6"/>
<accession>A0A212ACW6</accession>
<dbReference type="Proteomes" id="UP000196878">
    <property type="component" value="Unassembled WGS sequence"/>
</dbReference>
<evidence type="ECO:0000313" key="2">
    <source>
        <dbReference type="EMBL" id="OWJ78876.1"/>
    </source>
</evidence>
<protein>
    <submittedName>
        <fullName evidence="2">Heavy metal transporter</fullName>
    </submittedName>
</protein>
<evidence type="ECO:0000259" key="1">
    <source>
        <dbReference type="Pfam" id="PF00403"/>
    </source>
</evidence>
<gene>
    <name evidence="2" type="ORF">CDV49_07160</name>
</gene>
<dbReference type="RefSeq" id="WP_088214865.1">
    <property type="nucleotide sequence ID" value="NZ_NIPW01000010.1"/>
</dbReference>
<comment type="caution">
    <text evidence="2">The sequence shown here is derived from an EMBL/GenBank/DDBJ whole genome shotgun (WGS) entry which is preliminary data.</text>
</comment>
<dbReference type="Pfam" id="PF00403">
    <property type="entry name" value="HMA"/>
    <property type="match status" value="1"/>
</dbReference>
<proteinExistence type="predicted"/>
<dbReference type="EMBL" id="NIPW01000010">
    <property type="protein sequence ID" value="OWJ78876.1"/>
    <property type="molecule type" value="Genomic_DNA"/>
</dbReference>
<dbReference type="SUPFAM" id="SSF55008">
    <property type="entry name" value="HMA, heavy metal-associated domain"/>
    <property type="match status" value="1"/>
</dbReference>
<name>A0A212ACW6_9RHOB</name>
<feature type="domain" description="HMA" evidence="1">
    <location>
        <begin position="4"/>
        <end position="59"/>
    </location>
</feature>
<evidence type="ECO:0000313" key="3">
    <source>
        <dbReference type="Proteomes" id="UP000196878"/>
    </source>
</evidence>
<dbReference type="InterPro" id="IPR006121">
    <property type="entry name" value="HMA_dom"/>
</dbReference>
<dbReference type="OrthoDB" id="9801832at2"/>